<dbReference type="Pfam" id="PF20033">
    <property type="entry name" value="DUF6438"/>
    <property type="match status" value="1"/>
</dbReference>
<name>I4AHS9_BERLS</name>
<dbReference type="OrthoDB" id="7172369at2"/>
<dbReference type="KEGG" id="fli:Fleli_1076"/>
<dbReference type="AlphaFoldDB" id="I4AHS9"/>
<feature type="domain" description="DUF6438" evidence="2">
    <location>
        <begin position="35"/>
        <end position="142"/>
    </location>
</feature>
<evidence type="ECO:0000313" key="3">
    <source>
        <dbReference type="EMBL" id="AFM03514.1"/>
    </source>
</evidence>
<dbReference type="EMBL" id="CP003345">
    <property type="protein sequence ID" value="AFM03514.1"/>
    <property type="molecule type" value="Genomic_DNA"/>
</dbReference>
<proteinExistence type="predicted"/>
<evidence type="ECO:0000256" key="1">
    <source>
        <dbReference type="SAM" id="SignalP"/>
    </source>
</evidence>
<evidence type="ECO:0000313" key="4">
    <source>
        <dbReference type="Proteomes" id="UP000006054"/>
    </source>
</evidence>
<keyword evidence="1" id="KW-0732">Signal</keyword>
<dbReference type="STRING" id="880071.Fleli_1076"/>
<dbReference type="RefSeq" id="WP_014796972.1">
    <property type="nucleotide sequence ID" value="NC_018018.1"/>
</dbReference>
<dbReference type="PROSITE" id="PS51257">
    <property type="entry name" value="PROKAR_LIPOPROTEIN"/>
    <property type="match status" value="1"/>
</dbReference>
<protein>
    <recommendedName>
        <fullName evidence="2">DUF6438 domain-containing protein</fullName>
    </recommendedName>
</protein>
<gene>
    <name evidence="3" type="ordered locus">Fleli_1076</name>
</gene>
<feature type="chain" id="PRO_5003685368" description="DUF6438 domain-containing protein" evidence="1">
    <location>
        <begin position="28"/>
        <end position="153"/>
    </location>
</feature>
<dbReference type="Proteomes" id="UP000006054">
    <property type="component" value="Chromosome"/>
</dbReference>
<organism evidence="3 4">
    <name type="scientific">Bernardetia litoralis (strain ATCC 23117 / DSM 6794 / NBRC 15988 / NCIMB 1366 / Fx l1 / Sio-4)</name>
    <name type="common">Flexibacter litoralis</name>
    <dbReference type="NCBI Taxonomy" id="880071"/>
    <lineage>
        <taxon>Bacteria</taxon>
        <taxon>Pseudomonadati</taxon>
        <taxon>Bacteroidota</taxon>
        <taxon>Cytophagia</taxon>
        <taxon>Cytophagales</taxon>
        <taxon>Bernardetiaceae</taxon>
        <taxon>Bernardetia</taxon>
    </lineage>
</organism>
<reference evidence="4" key="1">
    <citation type="submission" date="2012-06" db="EMBL/GenBank/DDBJ databases">
        <title>The complete genome of Flexibacter litoralis DSM 6794.</title>
        <authorList>
            <person name="Lucas S."/>
            <person name="Copeland A."/>
            <person name="Lapidus A."/>
            <person name="Glavina del Rio T."/>
            <person name="Dalin E."/>
            <person name="Tice H."/>
            <person name="Bruce D."/>
            <person name="Goodwin L."/>
            <person name="Pitluck S."/>
            <person name="Peters L."/>
            <person name="Ovchinnikova G."/>
            <person name="Lu M."/>
            <person name="Kyrpides N."/>
            <person name="Mavromatis K."/>
            <person name="Ivanova N."/>
            <person name="Brettin T."/>
            <person name="Detter J.C."/>
            <person name="Han C."/>
            <person name="Larimer F."/>
            <person name="Land M."/>
            <person name="Hauser L."/>
            <person name="Markowitz V."/>
            <person name="Cheng J.-F."/>
            <person name="Hugenholtz P."/>
            <person name="Woyke T."/>
            <person name="Wu D."/>
            <person name="Spring S."/>
            <person name="Lang E."/>
            <person name="Kopitz M."/>
            <person name="Brambilla E."/>
            <person name="Klenk H.-P."/>
            <person name="Eisen J.A."/>
        </authorList>
    </citation>
    <scope>NUCLEOTIDE SEQUENCE [LARGE SCALE GENOMIC DNA]</scope>
    <source>
        <strain evidence="4">ATCC 23117 / DSM 6794 / NBRC 15988 / NCIMB 1366 / Sio-4</strain>
    </source>
</reference>
<accession>I4AHS9</accession>
<evidence type="ECO:0000259" key="2">
    <source>
        <dbReference type="Pfam" id="PF20033"/>
    </source>
</evidence>
<feature type="signal peptide" evidence="1">
    <location>
        <begin position="1"/>
        <end position="27"/>
    </location>
</feature>
<keyword evidence="4" id="KW-1185">Reference proteome</keyword>
<sequence precursor="true">MKNHFLLFALFSSLLLCSSLFFSCKPAKTESFFELKYAKTACKGRCPVFDLTIKEDQMVIFNGRQYTTIVGIVQIKLSDEKFQILQNLIEESQFLETDPIGYNRPFDIPMTTLEISKGQKHKKQITYLEKPQNIEPILAFLDMLVIELQADSK</sequence>
<dbReference type="HOGENOM" id="CLU_1710578_0_0_10"/>
<dbReference type="InterPro" id="IPR045497">
    <property type="entry name" value="DUF6438"/>
</dbReference>